<gene>
    <name evidence="2" type="ORF">SVA_1831</name>
</gene>
<feature type="transmembrane region" description="Helical" evidence="1">
    <location>
        <begin position="20"/>
        <end position="45"/>
    </location>
</feature>
<dbReference type="EMBL" id="AP014936">
    <property type="protein sequence ID" value="BAU48385.1"/>
    <property type="molecule type" value="Genomic_DNA"/>
</dbReference>
<organism evidence="2 3">
    <name type="scientific">Sulfurifustis variabilis</name>
    <dbReference type="NCBI Taxonomy" id="1675686"/>
    <lineage>
        <taxon>Bacteria</taxon>
        <taxon>Pseudomonadati</taxon>
        <taxon>Pseudomonadota</taxon>
        <taxon>Gammaproteobacteria</taxon>
        <taxon>Acidiferrobacterales</taxon>
        <taxon>Acidiferrobacteraceae</taxon>
        <taxon>Sulfurifustis</taxon>
    </lineage>
</organism>
<name>A0A1B4V4Q0_9GAMM</name>
<evidence type="ECO:0000313" key="3">
    <source>
        <dbReference type="Proteomes" id="UP000218899"/>
    </source>
</evidence>
<keyword evidence="3" id="KW-1185">Reference proteome</keyword>
<proteinExistence type="predicted"/>
<reference evidence="2 3" key="1">
    <citation type="submission" date="2015-08" db="EMBL/GenBank/DDBJ databases">
        <title>Complete genome sequence of Sulfurifustis variabilis.</title>
        <authorList>
            <person name="Miura A."/>
            <person name="Kojima H."/>
            <person name="Fukui M."/>
        </authorList>
    </citation>
    <scope>NUCLEOTIDE SEQUENCE [LARGE SCALE GENOMIC DNA]</scope>
    <source>
        <strain evidence="3">skN76</strain>
    </source>
</reference>
<dbReference type="RefSeq" id="WP_169923903.1">
    <property type="nucleotide sequence ID" value="NZ_AP014936.1"/>
</dbReference>
<evidence type="ECO:0000256" key="1">
    <source>
        <dbReference type="SAM" id="Phobius"/>
    </source>
</evidence>
<keyword evidence="1" id="KW-1133">Transmembrane helix</keyword>
<sequence length="47" mass="5441">MARAWTKQHLNEWLRKLPFVAFLFFLAKGLLWLIVPLVLVAFQAADG</sequence>
<dbReference type="KEGG" id="sva:SVA_1831"/>
<keyword evidence="1" id="KW-0472">Membrane</keyword>
<keyword evidence="1" id="KW-0812">Transmembrane</keyword>
<dbReference type="Proteomes" id="UP000218899">
    <property type="component" value="Chromosome"/>
</dbReference>
<protein>
    <submittedName>
        <fullName evidence="2">Uncharacterized protein</fullName>
    </submittedName>
</protein>
<dbReference type="AlphaFoldDB" id="A0A1B4V4Q0"/>
<evidence type="ECO:0000313" key="2">
    <source>
        <dbReference type="EMBL" id="BAU48385.1"/>
    </source>
</evidence>
<accession>A0A1B4V4Q0</accession>